<evidence type="ECO:0000313" key="5">
    <source>
        <dbReference type="Proteomes" id="UP000287605"/>
    </source>
</evidence>
<feature type="coiled-coil region" evidence="1">
    <location>
        <begin position="477"/>
        <end position="511"/>
    </location>
</feature>
<evidence type="ECO:0000256" key="1">
    <source>
        <dbReference type="SAM" id="Coils"/>
    </source>
</evidence>
<feature type="transmembrane region" description="Helical" evidence="2">
    <location>
        <begin position="417"/>
        <end position="438"/>
    </location>
</feature>
<reference evidence="4 5" key="1">
    <citation type="submission" date="2017-05" db="EMBL/GenBank/DDBJ databases">
        <title>Vagococcus spp. assemblies.</title>
        <authorList>
            <person name="Gulvik C.A."/>
        </authorList>
    </citation>
    <scope>NUCLEOTIDE SEQUENCE [LARGE SCALE GENOMIC DNA]</scope>
    <source>
        <strain evidence="4 5">CCUG 51432</strain>
    </source>
</reference>
<keyword evidence="2" id="KW-1133">Transmembrane helix</keyword>
<dbReference type="EMBL" id="NGKA01000031">
    <property type="protein sequence ID" value="RSU08903.1"/>
    <property type="molecule type" value="Genomic_DNA"/>
</dbReference>
<keyword evidence="1" id="KW-0175">Coiled coil</keyword>
<evidence type="ECO:0000259" key="3">
    <source>
        <dbReference type="Pfam" id="PF13514"/>
    </source>
</evidence>
<evidence type="ECO:0000313" key="4">
    <source>
        <dbReference type="EMBL" id="RSU08903.1"/>
    </source>
</evidence>
<gene>
    <name evidence="4" type="ORF">CBF29_12825</name>
</gene>
<feature type="domain" description="YhaN AAA" evidence="3">
    <location>
        <begin position="1"/>
        <end position="200"/>
    </location>
</feature>
<evidence type="ECO:0000256" key="2">
    <source>
        <dbReference type="SAM" id="Phobius"/>
    </source>
</evidence>
<organism evidence="4 5">
    <name type="scientific">Vagococcus elongatus</name>
    <dbReference type="NCBI Taxonomy" id="180344"/>
    <lineage>
        <taxon>Bacteria</taxon>
        <taxon>Bacillati</taxon>
        <taxon>Bacillota</taxon>
        <taxon>Bacilli</taxon>
        <taxon>Lactobacillales</taxon>
        <taxon>Enterococcaceae</taxon>
        <taxon>Vagococcus</taxon>
    </lineage>
</organism>
<dbReference type="AlphaFoldDB" id="A0A430ALU6"/>
<feature type="transmembrane region" description="Helical" evidence="2">
    <location>
        <begin position="444"/>
        <end position="464"/>
    </location>
</feature>
<protein>
    <recommendedName>
        <fullName evidence="3">YhaN AAA domain-containing protein</fullName>
    </recommendedName>
</protein>
<dbReference type="RefSeq" id="WP_126810106.1">
    <property type="nucleotide sequence ID" value="NZ_NGKA01000031.1"/>
</dbReference>
<dbReference type="PANTHER" id="PTHR41259">
    <property type="entry name" value="DOUBLE-STRAND BREAK REPAIR RAD50 ATPASE, PUTATIVE-RELATED"/>
    <property type="match status" value="1"/>
</dbReference>
<accession>A0A430ALU6</accession>
<keyword evidence="5" id="KW-1185">Reference proteome</keyword>
<proteinExistence type="predicted"/>
<dbReference type="PANTHER" id="PTHR41259:SF1">
    <property type="entry name" value="DOUBLE-STRAND BREAK REPAIR RAD50 ATPASE, PUTATIVE-RELATED"/>
    <property type="match status" value="1"/>
</dbReference>
<dbReference type="OrthoDB" id="9764467at2"/>
<keyword evidence="2" id="KW-0472">Membrane</keyword>
<sequence>MRIKELDIIGFGKIVNQQMSFSDEITLIYGPNEAGKSTIYHFIREILFGFPRKKSSAADYQPKSNALYGGSLIFSHPQYGEVTVTRIKSENGGKALVKVADGPEGDDEFLQKILAPLTRELFDDVYSLEQSQLNDLQILGEDRLQSLLLSIGLTGSKKLVTEQLRFQKNMQEIFKPRGRNPLLNQLLRQYDELKNKIVEKEQLEATYQQQIIASQELHQTIQETQQQLDGEREKLAKINKQLKQLPEWENYQKLKDTIRVTNKELDEQDVKVLQEAYQRFNLLLEREREIHEEQLRYYGDVESPKFAFFLNNELRFQEFLSEKSEMEELNQEKIVIERLQGSRKADMESLREHLGIPAIDKNFYPMNAEAEEMLALAQKETSIINHRKLYNDRSEQLKHDKEQAGKKQISRREQRSLGNFLPLLAGVVFLALGIVGLVMKTAVVGIFGLVSAVTMFGYYGYFFLERRKNYDEGALQLKTIDREISDLEHKMNLLAKDAEGLEQKKARLSERFQFNNEHTIETWLNELNLRHRLFDLTEQYTSGTEKMIELQGEMDVYRQKNLWLSEWFKVEEEDFGQLLIQVSNYIYEMQEKKQAYVLENSGKLQIVETLQSIKDKKKQLSEEYQPLLNHYGLHDIQSVPTLVGEYQSFKKMVSEAQLTEQKLEDIFDLEKVYKHSQLTEQQEQLASQVETHQGEIEQAQEKYESMKFSIQKMASDGLLNDLYQKEAGLKDEINQLQSEWIVQKLLNSLAQDVQDFLGTQQFPALLSTCASFFKELTVNAYEDCFFEDGYLLVRHQSGQVFQVKELSTGTRDQLYMAMRLSFVFLNSEEHLAPLMIDDSWLHYDIKRKHSLFKVLKRLGESVQIVCFSSDTELADYASKEAIETLSL</sequence>
<name>A0A430ALU6_9ENTE</name>
<keyword evidence="2" id="KW-0812">Transmembrane</keyword>
<feature type="coiled-coil region" evidence="1">
    <location>
        <begin position="183"/>
        <end position="271"/>
    </location>
</feature>
<comment type="caution">
    <text evidence="4">The sequence shown here is derived from an EMBL/GenBank/DDBJ whole genome shotgun (WGS) entry which is preliminary data.</text>
</comment>
<dbReference type="InterPro" id="IPR027417">
    <property type="entry name" value="P-loop_NTPase"/>
</dbReference>
<dbReference type="SUPFAM" id="SSF52540">
    <property type="entry name" value="P-loop containing nucleoside triphosphate hydrolases"/>
    <property type="match status" value="1"/>
</dbReference>
<dbReference type="Gene3D" id="3.40.50.300">
    <property type="entry name" value="P-loop containing nucleotide triphosphate hydrolases"/>
    <property type="match status" value="2"/>
</dbReference>
<dbReference type="InterPro" id="IPR038734">
    <property type="entry name" value="YhaN_AAA"/>
</dbReference>
<dbReference type="Pfam" id="PF13514">
    <property type="entry name" value="AAA_27"/>
    <property type="match status" value="1"/>
</dbReference>
<feature type="coiled-coil region" evidence="1">
    <location>
        <begin position="682"/>
        <end position="739"/>
    </location>
</feature>
<dbReference type="Proteomes" id="UP000287605">
    <property type="component" value="Unassembled WGS sequence"/>
</dbReference>